<evidence type="ECO:0000256" key="6">
    <source>
        <dbReference type="ARBA" id="ARBA00022847"/>
    </source>
</evidence>
<dbReference type="NCBIfam" id="TIGR00879">
    <property type="entry name" value="SP"/>
    <property type="match status" value="1"/>
</dbReference>
<dbReference type="InterPro" id="IPR005828">
    <property type="entry name" value="MFS_sugar_transport-like"/>
</dbReference>
<feature type="transmembrane region" description="Helical" evidence="11">
    <location>
        <begin position="366"/>
        <end position="387"/>
    </location>
</feature>
<evidence type="ECO:0000256" key="1">
    <source>
        <dbReference type="ARBA" id="ARBA00004141"/>
    </source>
</evidence>
<evidence type="ECO:0000256" key="9">
    <source>
        <dbReference type="RuleBase" id="RU003346"/>
    </source>
</evidence>
<dbReference type="OrthoDB" id="6612291at2759"/>
<organism evidence="14">
    <name type="scientific">Chlorella variabilis</name>
    <name type="common">Green alga</name>
    <dbReference type="NCBI Taxonomy" id="554065"/>
    <lineage>
        <taxon>Eukaryota</taxon>
        <taxon>Viridiplantae</taxon>
        <taxon>Chlorophyta</taxon>
        <taxon>core chlorophytes</taxon>
        <taxon>Trebouxiophyceae</taxon>
        <taxon>Chlorellales</taxon>
        <taxon>Chlorellaceae</taxon>
        <taxon>Chlorella clade</taxon>
        <taxon>Chlorella</taxon>
    </lineage>
</organism>
<keyword evidence="3 9" id="KW-0813">Transport</keyword>
<dbReference type="Proteomes" id="UP000008141">
    <property type="component" value="Unassembled WGS sequence"/>
</dbReference>
<dbReference type="SUPFAM" id="SSF103473">
    <property type="entry name" value="MFS general substrate transporter"/>
    <property type="match status" value="1"/>
</dbReference>
<feature type="region of interest" description="Disordered" evidence="10">
    <location>
        <begin position="511"/>
        <end position="552"/>
    </location>
</feature>
<dbReference type="InterPro" id="IPR003663">
    <property type="entry name" value="Sugar/inositol_transpt"/>
</dbReference>
<feature type="transmembrane region" description="Helical" evidence="11">
    <location>
        <begin position="20"/>
        <end position="40"/>
    </location>
</feature>
<keyword evidence="6" id="KW-0769">Symport</keyword>
<dbReference type="CDD" id="cd17361">
    <property type="entry name" value="MFS_STP"/>
    <property type="match status" value="1"/>
</dbReference>
<dbReference type="KEGG" id="cvr:CHLNCDRAFT_33524"/>
<evidence type="ECO:0000256" key="3">
    <source>
        <dbReference type="ARBA" id="ARBA00022448"/>
    </source>
</evidence>
<evidence type="ECO:0000256" key="2">
    <source>
        <dbReference type="ARBA" id="ARBA00010992"/>
    </source>
</evidence>
<feature type="transmembrane region" description="Helical" evidence="11">
    <location>
        <begin position="77"/>
        <end position="99"/>
    </location>
</feature>
<dbReference type="InterPro" id="IPR044778">
    <property type="entry name" value="MFS_STP/MST-like_plant"/>
</dbReference>
<feature type="transmembrane region" description="Helical" evidence="11">
    <location>
        <begin position="333"/>
        <end position="354"/>
    </location>
</feature>
<dbReference type="GO" id="GO:0015145">
    <property type="term" value="F:monosaccharide transmembrane transporter activity"/>
    <property type="evidence" value="ECO:0007669"/>
    <property type="project" value="InterPro"/>
</dbReference>
<feature type="transmembrane region" description="Helical" evidence="11">
    <location>
        <begin position="131"/>
        <end position="153"/>
    </location>
</feature>
<dbReference type="PRINTS" id="PR00171">
    <property type="entry name" value="SUGRTRNSPORT"/>
</dbReference>
<dbReference type="PROSITE" id="PS50850">
    <property type="entry name" value="MFS"/>
    <property type="match status" value="1"/>
</dbReference>
<comment type="subcellular location">
    <subcellularLocation>
        <location evidence="1">Membrane</location>
        <topology evidence="1">Multi-pass membrane protein</topology>
    </subcellularLocation>
</comment>
<dbReference type="AlphaFoldDB" id="E1Z2J3"/>
<evidence type="ECO:0000313" key="14">
    <source>
        <dbReference type="Proteomes" id="UP000008141"/>
    </source>
</evidence>
<dbReference type="PANTHER" id="PTHR23500:SF357">
    <property type="entry name" value="IP12678P"/>
    <property type="match status" value="1"/>
</dbReference>
<dbReference type="PROSITE" id="PS00216">
    <property type="entry name" value="SUGAR_TRANSPORT_1"/>
    <property type="match status" value="1"/>
</dbReference>
<comment type="similarity">
    <text evidence="2 9">Belongs to the major facilitator superfamily. Sugar transporter (TC 2.A.1.1) family.</text>
</comment>
<keyword evidence="8 11" id="KW-0472">Membrane</keyword>
<dbReference type="RefSeq" id="XP_005852112.1">
    <property type="nucleotide sequence ID" value="XM_005852050.1"/>
</dbReference>
<feature type="transmembrane region" description="Helical" evidence="11">
    <location>
        <begin position="165"/>
        <end position="184"/>
    </location>
</feature>
<dbReference type="GO" id="GO:0015293">
    <property type="term" value="F:symporter activity"/>
    <property type="evidence" value="ECO:0007669"/>
    <property type="project" value="UniProtKB-KW"/>
</dbReference>
<dbReference type="InterPro" id="IPR005829">
    <property type="entry name" value="Sugar_transporter_CS"/>
</dbReference>
<evidence type="ECO:0000256" key="11">
    <source>
        <dbReference type="SAM" id="Phobius"/>
    </source>
</evidence>
<reference evidence="13 14" key="1">
    <citation type="journal article" date="2010" name="Plant Cell">
        <title>The Chlorella variabilis NC64A genome reveals adaptation to photosymbiosis, coevolution with viruses, and cryptic sex.</title>
        <authorList>
            <person name="Blanc G."/>
            <person name="Duncan G."/>
            <person name="Agarkova I."/>
            <person name="Borodovsky M."/>
            <person name="Gurnon J."/>
            <person name="Kuo A."/>
            <person name="Lindquist E."/>
            <person name="Lucas S."/>
            <person name="Pangilinan J."/>
            <person name="Polle J."/>
            <person name="Salamov A."/>
            <person name="Terry A."/>
            <person name="Yamada T."/>
            <person name="Dunigan D.D."/>
            <person name="Grigoriev I.V."/>
            <person name="Claverie J.M."/>
            <person name="Van Etten J.L."/>
        </authorList>
    </citation>
    <scope>NUCLEOTIDE SEQUENCE [LARGE SCALE GENOMIC DNA]</scope>
    <source>
        <strain evidence="13 14">NC64A</strain>
    </source>
</reference>
<evidence type="ECO:0000313" key="13">
    <source>
        <dbReference type="EMBL" id="EFN60010.1"/>
    </source>
</evidence>
<proteinExistence type="inferred from homology"/>
<dbReference type="InParanoid" id="E1Z2J3"/>
<feature type="transmembrane region" description="Helical" evidence="11">
    <location>
        <begin position="465"/>
        <end position="484"/>
    </location>
</feature>
<evidence type="ECO:0000256" key="5">
    <source>
        <dbReference type="ARBA" id="ARBA00022692"/>
    </source>
</evidence>
<feature type="transmembrane region" description="Helical" evidence="11">
    <location>
        <begin position="196"/>
        <end position="217"/>
    </location>
</feature>
<keyword evidence="5 11" id="KW-0812">Transmembrane</keyword>
<dbReference type="InterPro" id="IPR020846">
    <property type="entry name" value="MFS_dom"/>
</dbReference>
<evidence type="ECO:0000256" key="7">
    <source>
        <dbReference type="ARBA" id="ARBA00022989"/>
    </source>
</evidence>
<dbReference type="EMBL" id="GL433835">
    <property type="protein sequence ID" value="EFN60010.1"/>
    <property type="molecule type" value="Genomic_DNA"/>
</dbReference>
<gene>
    <name evidence="13" type="ORF">CHLNCDRAFT_33524</name>
</gene>
<evidence type="ECO:0000259" key="12">
    <source>
        <dbReference type="PROSITE" id="PS50850"/>
    </source>
</evidence>
<keyword evidence="7 11" id="KW-1133">Transmembrane helix</keyword>
<keyword evidence="14" id="KW-1185">Reference proteome</keyword>
<feature type="domain" description="Major facilitator superfamily (MFS) profile" evidence="12">
    <location>
        <begin position="27"/>
        <end position="488"/>
    </location>
</feature>
<sequence length="552" mass="60199">MAFLPPVVCAGRAADYGGRWTLLLILATLTAMLLGFNYGYDLGVTGGVTGMKPFRAYFFPSFEGGEKGLWCHFSDPYLQLVTSTAYIASVPATFLAFWLHGWGSRVVVLFLGGVAYTIAAAVQSTSQNLGMLYTGRAIVGVGMAFGNQAAPVYMSEMALPKSRGLLTSSYQFAVVIGVLTAQLINYGTGKMADNGWRISLAAFGLPSLLVLMWSPFLPDTPGSLLSRGKQKEAKRTLERLRGTQDVELEWEDMVDEIEGEEAQRRRAMQAPHLSSHNRFQRSQLAGTIKWAWGYCAHLTICFMLGAFRTLTGNPLLLFYAPELFQTLGTSQDYSLLSAVTQGGAKVFGNVMAIILVDRVGRKKLQLFGGVGQLVMQIAATLITAVWFGNEEIDDSDAWALTVVLCLFEVFFEISIATLSWVIACEICPLEIRSVGAGFHCMGDLMLQILFSQLNLTMMCYMEYGVFIMAAGFCILFILFSLFLIPETKGVPLEQVQEVLRTHWLWGRMQPNGGAPGSGRAEPTASGEVELGEPAKVRSTGQPGEVEGSEAKA</sequence>
<feature type="transmembrane region" description="Helical" evidence="11">
    <location>
        <begin position="399"/>
        <end position="422"/>
    </location>
</feature>
<protein>
    <recommendedName>
        <fullName evidence="12">Major facilitator superfamily (MFS) profile domain-containing protein</fullName>
    </recommendedName>
</protein>
<dbReference type="Pfam" id="PF00083">
    <property type="entry name" value="Sugar_tr"/>
    <property type="match status" value="1"/>
</dbReference>
<dbReference type="PANTHER" id="PTHR23500">
    <property type="entry name" value="SOLUTE CARRIER FAMILY 2, FACILITATED GLUCOSE TRANSPORTER"/>
    <property type="match status" value="1"/>
</dbReference>
<dbReference type="InterPro" id="IPR036259">
    <property type="entry name" value="MFS_trans_sf"/>
</dbReference>
<accession>E1Z2J3</accession>
<feature type="transmembrane region" description="Helical" evidence="11">
    <location>
        <begin position="291"/>
        <end position="310"/>
    </location>
</feature>
<feature type="transmembrane region" description="Helical" evidence="11">
    <location>
        <begin position="106"/>
        <end position="125"/>
    </location>
</feature>
<keyword evidence="4" id="KW-0762">Sugar transport</keyword>
<dbReference type="GO" id="GO:0016020">
    <property type="term" value="C:membrane"/>
    <property type="evidence" value="ECO:0007669"/>
    <property type="project" value="UniProtKB-SubCell"/>
</dbReference>
<evidence type="ECO:0000256" key="4">
    <source>
        <dbReference type="ARBA" id="ARBA00022597"/>
    </source>
</evidence>
<evidence type="ECO:0000256" key="10">
    <source>
        <dbReference type="SAM" id="MobiDB-lite"/>
    </source>
</evidence>
<dbReference type="InterPro" id="IPR045262">
    <property type="entry name" value="STP/PLT_plant"/>
</dbReference>
<dbReference type="GeneID" id="17359375"/>
<dbReference type="Gene3D" id="1.20.1250.20">
    <property type="entry name" value="MFS general substrate transporter like domains"/>
    <property type="match status" value="1"/>
</dbReference>
<evidence type="ECO:0000256" key="8">
    <source>
        <dbReference type="ARBA" id="ARBA00023136"/>
    </source>
</evidence>
<dbReference type="eggNOG" id="KOG0254">
    <property type="taxonomic scope" value="Eukaryota"/>
</dbReference>
<name>E1Z2J3_CHLVA</name>